<name>A0A921AUH9_9BACT</name>
<dbReference type="Proteomes" id="UP000698963">
    <property type="component" value="Unassembled WGS sequence"/>
</dbReference>
<reference evidence="1" key="2">
    <citation type="submission" date="2021-09" db="EMBL/GenBank/DDBJ databases">
        <authorList>
            <person name="Gilroy R."/>
        </authorList>
    </citation>
    <scope>NUCLEOTIDE SEQUENCE</scope>
    <source>
        <strain evidence="1">ChiGjej2B2-19336</strain>
    </source>
</reference>
<sequence length="211" mass="23271">MAAEICLCSSGLLWDERRLAARYAFLRRRRGEVRLDLLYYPYRLLEIHGVAAWRFFGKRPLCLLLAQDARTGACLRVPSFPALREEKLVFLPGEGRAGFCPARMEGPGLAGQAPAHVAPPSCSGEEADKEAEAFALAAWGRRCNLPLGPRADIRLTGKKAFFLHKPFWIMRPEAEPSDGKIFLFDASTGLGGVSEYWNVAEYALSLGGTPS</sequence>
<dbReference type="RefSeq" id="WP_304120562.1">
    <property type="nucleotide sequence ID" value="NZ_DYZA01000029.1"/>
</dbReference>
<evidence type="ECO:0000313" key="1">
    <source>
        <dbReference type="EMBL" id="HJD96326.1"/>
    </source>
</evidence>
<protein>
    <submittedName>
        <fullName evidence="1">Uncharacterized protein</fullName>
    </submittedName>
</protein>
<gene>
    <name evidence="1" type="ORF">K8W16_01595</name>
</gene>
<organism evidence="1 2">
    <name type="scientific">Mailhella massiliensis</name>
    <dbReference type="NCBI Taxonomy" id="1903261"/>
    <lineage>
        <taxon>Bacteria</taxon>
        <taxon>Pseudomonadati</taxon>
        <taxon>Thermodesulfobacteriota</taxon>
        <taxon>Desulfovibrionia</taxon>
        <taxon>Desulfovibrionales</taxon>
        <taxon>Desulfovibrionaceae</taxon>
        <taxon>Mailhella</taxon>
    </lineage>
</organism>
<reference evidence="1" key="1">
    <citation type="journal article" date="2021" name="PeerJ">
        <title>Extensive microbial diversity within the chicken gut microbiome revealed by metagenomics and culture.</title>
        <authorList>
            <person name="Gilroy R."/>
            <person name="Ravi A."/>
            <person name="Getino M."/>
            <person name="Pursley I."/>
            <person name="Horton D.L."/>
            <person name="Alikhan N.F."/>
            <person name="Baker D."/>
            <person name="Gharbi K."/>
            <person name="Hall N."/>
            <person name="Watson M."/>
            <person name="Adriaenssens E.M."/>
            <person name="Foster-Nyarko E."/>
            <person name="Jarju S."/>
            <person name="Secka A."/>
            <person name="Antonio M."/>
            <person name="Oren A."/>
            <person name="Chaudhuri R.R."/>
            <person name="La Ragione R."/>
            <person name="Hildebrand F."/>
            <person name="Pallen M.J."/>
        </authorList>
    </citation>
    <scope>NUCLEOTIDE SEQUENCE</scope>
    <source>
        <strain evidence="1">ChiGjej2B2-19336</strain>
    </source>
</reference>
<dbReference type="AlphaFoldDB" id="A0A921AUH9"/>
<dbReference type="EMBL" id="DYZA01000029">
    <property type="protein sequence ID" value="HJD96326.1"/>
    <property type="molecule type" value="Genomic_DNA"/>
</dbReference>
<comment type="caution">
    <text evidence="1">The sequence shown here is derived from an EMBL/GenBank/DDBJ whole genome shotgun (WGS) entry which is preliminary data.</text>
</comment>
<evidence type="ECO:0000313" key="2">
    <source>
        <dbReference type="Proteomes" id="UP000698963"/>
    </source>
</evidence>
<accession>A0A921AUH9</accession>
<proteinExistence type="predicted"/>